<dbReference type="RefSeq" id="WP_267847528.1">
    <property type="nucleotide sequence ID" value="NZ_JAPMXC010000001.1"/>
</dbReference>
<protein>
    <submittedName>
        <fullName evidence="1">Uncharacterized protein</fullName>
    </submittedName>
</protein>
<sequence>MTSVNLNLDARKALLFALTAERLAVYYEHGQWPDDKTAANTATVWLYRQALVADAKLIRELSTLSNEFAHTLAATLSREAGLYTSHEMSQSLDPNYQSPVAMDLLEECARLLAERDLAG</sequence>
<reference evidence="1" key="1">
    <citation type="submission" date="2022-11" db="EMBL/GenBank/DDBJ databases">
        <title>Robbsia betulipollinis sp. nov., isolated from pollen of birch (Betula pendula).</title>
        <authorList>
            <person name="Shi H."/>
            <person name="Ambika Manirajan B."/>
            <person name="Ratering S."/>
            <person name="Geissler-Plaum R."/>
            <person name="Schnell S."/>
        </authorList>
    </citation>
    <scope>NUCLEOTIDE SEQUENCE</scope>
    <source>
        <strain evidence="1">Bb-Pol-6</strain>
    </source>
</reference>
<dbReference type="EMBL" id="JAPMXC010000001">
    <property type="protein sequence ID" value="MCY0387815.1"/>
    <property type="molecule type" value="Genomic_DNA"/>
</dbReference>
<proteinExistence type="predicted"/>
<evidence type="ECO:0000313" key="1">
    <source>
        <dbReference type="EMBL" id="MCY0387815.1"/>
    </source>
</evidence>
<organism evidence="1 2">
    <name type="scientific">Robbsia betulipollinis</name>
    <dbReference type="NCBI Taxonomy" id="2981849"/>
    <lineage>
        <taxon>Bacteria</taxon>
        <taxon>Pseudomonadati</taxon>
        <taxon>Pseudomonadota</taxon>
        <taxon>Betaproteobacteria</taxon>
        <taxon>Burkholderiales</taxon>
        <taxon>Burkholderiaceae</taxon>
        <taxon>Robbsia</taxon>
    </lineage>
</organism>
<accession>A0ABT3ZPE9</accession>
<dbReference type="Proteomes" id="UP001082899">
    <property type="component" value="Unassembled WGS sequence"/>
</dbReference>
<evidence type="ECO:0000313" key="2">
    <source>
        <dbReference type="Proteomes" id="UP001082899"/>
    </source>
</evidence>
<gene>
    <name evidence="1" type="ORF">OVY01_11335</name>
</gene>
<name>A0ABT3ZPE9_9BURK</name>
<keyword evidence="2" id="KW-1185">Reference proteome</keyword>
<comment type="caution">
    <text evidence="1">The sequence shown here is derived from an EMBL/GenBank/DDBJ whole genome shotgun (WGS) entry which is preliminary data.</text>
</comment>